<reference evidence="1 2" key="1">
    <citation type="journal article" date="2021" name="BMC Genomics">
        <title>Datura genome reveals duplications of psychoactive alkaloid biosynthetic genes and high mutation rate following tissue culture.</title>
        <authorList>
            <person name="Rajewski A."/>
            <person name="Carter-House D."/>
            <person name="Stajich J."/>
            <person name="Litt A."/>
        </authorList>
    </citation>
    <scope>NUCLEOTIDE SEQUENCE [LARGE SCALE GENOMIC DNA]</scope>
    <source>
        <strain evidence="1">AR-01</strain>
    </source>
</reference>
<feature type="non-terminal residue" evidence="1">
    <location>
        <position position="1"/>
    </location>
</feature>
<gene>
    <name evidence="1" type="ORF">HAX54_018626</name>
</gene>
<protein>
    <submittedName>
        <fullName evidence="1">Uncharacterized protein</fullName>
    </submittedName>
</protein>
<name>A0ABS8UNV7_DATST</name>
<comment type="caution">
    <text evidence="1">The sequence shown here is derived from an EMBL/GenBank/DDBJ whole genome shotgun (WGS) entry which is preliminary data.</text>
</comment>
<keyword evidence="2" id="KW-1185">Reference proteome</keyword>
<accession>A0ABS8UNV7</accession>
<evidence type="ECO:0000313" key="2">
    <source>
        <dbReference type="Proteomes" id="UP000823775"/>
    </source>
</evidence>
<dbReference type="Proteomes" id="UP000823775">
    <property type="component" value="Unassembled WGS sequence"/>
</dbReference>
<organism evidence="1 2">
    <name type="scientific">Datura stramonium</name>
    <name type="common">Jimsonweed</name>
    <name type="synonym">Common thornapple</name>
    <dbReference type="NCBI Taxonomy" id="4076"/>
    <lineage>
        <taxon>Eukaryota</taxon>
        <taxon>Viridiplantae</taxon>
        <taxon>Streptophyta</taxon>
        <taxon>Embryophyta</taxon>
        <taxon>Tracheophyta</taxon>
        <taxon>Spermatophyta</taxon>
        <taxon>Magnoliopsida</taxon>
        <taxon>eudicotyledons</taxon>
        <taxon>Gunneridae</taxon>
        <taxon>Pentapetalae</taxon>
        <taxon>asterids</taxon>
        <taxon>lamiids</taxon>
        <taxon>Solanales</taxon>
        <taxon>Solanaceae</taxon>
        <taxon>Solanoideae</taxon>
        <taxon>Datureae</taxon>
        <taxon>Datura</taxon>
    </lineage>
</organism>
<sequence length="73" mass="8443">AVEPHGLTWFNTQMEAKYAPENWIDEGFLALEFPTIRDRICQMGLGFIFADLEDSNLTLVRSSTQIETRHLEK</sequence>
<evidence type="ECO:0000313" key="1">
    <source>
        <dbReference type="EMBL" id="MCD9560145.1"/>
    </source>
</evidence>
<proteinExistence type="predicted"/>
<dbReference type="EMBL" id="JACEIK010002274">
    <property type="protein sequence ID" value="MCD9560145.1"/>
    <property type="molecule type" value="Genomic_DNA"/>
</dbReference>